<evidence type="ECO:0000256" key="2">
    <source>
        <dbReference type="ARBA" id="ARBA00022840"/>
    </source>
</evidence>
<dbReference type="OrthoDB" id="312459at2759"/>
<dbReference type="PRINTS" id="PR00193">
    <property type="entry name" value="MYOSINHEAVY"/>
</dbReference>
<dbReference type="Proteomes" id="UP000085678">
    <property type="component" value="Unplaced"/>
</dbReference>
<comment type="similarity">
    <text evidence="5">Belongs to the TRAFAC class myosin-kinesin ATPase superfamily. Myosin family.</text>
</comment>
<gene>
    <name evidence="8" type="primary">LOC112041263</name>
</gene>
<dbReference type="RefSeq" id="XP_023929919.1">
    <property type="nucleotide sequence ID" value="XM_024074151.1"/>
</dbReference>
<dbReference type="PROSITE" id="PS51456">
    <property type="entry name" value="MYOSIN_MOTOR"/>
    <property type="match status" value="1"/>
</dbReference>
<evidence type="ECO:0000256" key="3">
    <source>
        <dbReference type="ARBA" id="ARBA00023123"/>
    </source>
</evidence>
<comment type="caution">
    <text evidence="5">Lacks conserved residue(s) required for the propagation of feature annotation.</text>
</comment>
<keyword evidence="5" id="KW-0009">Actin-binding</keyword>
<feature type="domain" description="Myosin motor" evidence="6">
    <location>
        <begin position="13"/>
        <end position="105"/>
    </location>
</feature>
<dbReference type="InterPro" id="IPR036961">
    <property type="entry name" value="Kinesin_motor_dom_sf"/>
</dbReference>
<name>A0A2R2MI87_LINAN</name>
<evidence type="ECO:0000313" key="8">
    <source>
        <dbReference type="RefSeq" id="XP_023929919.1"/>
    </source>
</evidence>
<evidence type="ECO:0000256" key="1">
    <source>
        <dbReference type="ARBA" id="ARBA00022741"/>
    </source>
</evidence>
<evidence type="ECO:0000259" key="6">
    <source>
        <dbReference type="PROSITE" id="PS51456"/>
    </source>
</evidence>
<proteinExistence type="inferred from homology"/>
<dbReference type="GO" id="GO:0003779">
    <property type="term" value="F:actin binding"/>
    <property type="evidence" value="ECO:0007669"/>
    <property type="project" value="UniProtKB-KW"/>
</dbReference>
<evidence type="ECO:0000256" key="5">
    <source>
        <dbReference type="PROSITE-ProRule" id="PRU00782"/>
    </source>
</evidence>
<protein>
    <submittedName>
        <fullName evidence="8">Unconventional myosin-XV-like</fullName>
    </submittedName>
</protein>
<dbReference type="Gene3D" id="3.40.850.10">
    <property type="entry name" value="Kinesin motor domain"/>
    <property type="match status" value="1"/>
</dbReference>
<dbReference type="STRING" id="7574.A0A2R2MI87"/>
<sequence length="105" mass="12032">MAAVEPREELGEEGVDDMITLNDLNEGSLLWNLKIRYEREQIYTYVGSILVAVNPYKMFDMYGLDRVKQYEGQVLGTLPPHLFAIGSACYSKMIKDEQNQVVVIR</sequence>
<dbReference type="KEGG" id="lak:112041263"/>
<accession>A0A2R2MI87</accession>
<keyword evidence="2" id="KW-0067">ATP-binding</keyword>
<dbReference type="InterPro" id="IPR051567">
    <property type="entry name" value="Unconventional_Myosin_ATPase"/>
</dbReference>
<keyword evidence="1" id="KW-0547">Nucleotide-binding</keyword>
<keyword evidence="7" id="KW-1185">Reference proteome</keyword>
<dbReference type="InterPro" id="IPR001609">
    <property type="entry name" value="Myosin_head_motor_dom-like"/>
</dbReference>
<evidence type="ECO:0000313" key="7">
    <source>
        <dbReference type="Proteomes" id="UP000085678"/>
    </source>
</evidence>
<dbReference type="GO" id="GO:0005524">
    <property type="term" value="F:ATP binding"/>
    <property type="evidence" value="ECO:0007669"/>
    <property type="project" value="UniProtKB-KW"/>
</dbReference>
<dbReference type="GO" id="GO:0016459">
    <property type="term" value="C:myosin complex"/>
    <property type="evidence" value="ECO:0007669"/>
    <property type="project" value="UniProtKB-KW"/>
</dbReference>
<dbReference type="SUPFAM" id="SSF52540">
    <property type="entry name" value="P-loop containing nucleoside triphosphate hydrolases"/>
    <property type="match status" value="1"/>
</dbReference>
<dbReference type="GO" id="GO:0003774">
    <property type="term" value="F:cytoskeletal motor activity"/>
    <property type="evidence" value="ECO:0007669"/>
    <property type="project" value="InterPro"/>
</dbReference>
<keyword evidence="4" id="KW-0505">Motor protein</keyword>
<dbReference type="GeneID" id="112041263"/>
<dbReference type="InterPro" id="IPR027417">
    <property type="entry name" value="P-loop_NTPase"/>
</dbReference>
<reference evidence="8" key="1">
    <citation type="submission" date="2025-08" db="UniProtKB">
        <authorList>
            <consortium name="RefSeq"/>
        </authorList>
    </citation>
    <scope>IDENTIFICATION</scope>
    <source>
        <tissue evidence="8">Gonads</tissue>
    </source>
</reference>
<dbReference type="PANTHER" id="PTHR22692:SF26">
    <property type="entry name" value="SH3 DOMAIN-CONTAINING PROTEIN"/>
    <property type="match status" value="1"/>
</dbReference>
<dbReference type="AlphaFoldDB" id="A0A2R2MI87"/>
<dbReference type="Pfam" id="PF00063">
    <property type="entry name" value="Myosin_head"/>
    <property type="match status" value="1"/>
</dbReference>
<evidence type="ECO:0000256" key="4">
    <source>
        <dbReference type="ARBA" id="ARBA00023175"/>
    </source>
</evidence>
<organism evidence="7 8">
    <name type="scientific">Lingula anatina</name>
    <name type="common">Brachiopod</name>
    <name type="synonym">Lingula unguis</name>
    <dbReference type="NCBI Taxonomy" id="7574"/>
    <lineage>
        <taxon>Eukaryota</taxon>
        <taxon>Metazoa</taxon>
        <taxon>Spiralia</taxon>
        <taxon>Lophotrochozoa</taxon>
        <taxon>Brachiopoda</taxon>
        <taxon>Linguliformea</taxon>
        <taxon>Lingulata</taxon>
        <taxon>Lingulida</taxon>
        <taxon>Linguloidea</taxon>
        <taxon>Lingulidae</taxon>
        <taxon>Lingula</taxon>
    </lineage>
</organism>
<dbReference type="InParanoid" id="A0A2R2MI87"/>
<dbReference type="PANTHER" id="PTHR22692">
    <property type="entry name" value="MYOSIN VII, XV"/>
    <property type="match status" value="1"/>
</dbReference>
<keyword evidence="3 5" id="KW-0518">Myosin</keyword>